<reference evidence="2 3" key="1">
    <citation type="submission" date="2006-02" db="EMBL/GenBank/DDBJ databases">
        <authorList>
            <person name="Murray A."/>
            <person name="Staley J."/>
            <person name="Ferriera S."/>
            <person name="Johnson J."/>
            <person name="Kravitz S."/>
            <person name="Halpern A."/>
            <person name="Remington K."/>
            <person name="Beeson K."/>
            <person name="Tran B."/>
            <person name="Rogers Y.-H."/>
            <person name="Friedman R."/>
            <person name="Venter J.C."/>
        </authorList>
    </citation>
    <scope>NUCLEOTIDE SEQUENCE [LARGE SCALE GENOMIC DNA]</scope>
    <source>
        <strain evidence="2 3">23-P</strain>
    </source>
</reference>
<dbReference type="EMBL" id="AAOG01000001">
    <property type="protein sequence ID" value="EAR13485.1"/>
    <property type="molecule type" value="Genomic_DNA"/>
</dbReference>
<evidence type="ECO:0000313" key="3">
    <source>
        <dbReference type="Proteomes" id="UP000003053"/>
    </source>
</evidence>
<keyword evidence="3" id="KW-1185">Reference proteome</keyword>
<proteinExistence type="predicted"/>
<dbReference type="HOGENOM" id="CLU_3357668_0_0_10"/>
<protein>
    <submittedName>
        <fullName evidence="2">Uncharacterized protein</fullName>
    </submittedName>
</protein>
<feature type="region of interest" description="Disordered" evidence="1">
    <location>
        <begin position="14"/>
        <end position="36"/>
    </location>
</feature>
<sequence length="36" mass="4365">MQFLFLNLRAKNNRKNENTKKEKPSDFSFLSTFNKK</sequence>
<name>A4BWZ4_9FLAO</name>
<comment type="caution">
    <text evidence="2">The sequence shown here is derived from an EMBL/GenBank/DDBJ whole genome shotgun (WGS) entry which is preliminary data.</text>
</comment>
<dbReference type="AlphaFoldDB" id="A4BWZ4"/>
<feature type="compositionally biased region" description="Basic and acidic residues" evidence="1">
    <location>
        <begin position="14"/>
        <end position="25"/>
    </location>
</feature>
<evidence type="ECO:0000313" key="2">
    <source>
        <dbReference type="EMBL" id="EAR13485.1"/>
    </source>
</evidence>
<dbReference type="Proteomes" id="UP000003053">
    <property type="component" value="Unassembled WGS sequence"/>
</dbReference>
<accession>A4BWZ4</accession>
<evidence type="ECO:0000256" key="1">
    <source>
        <dbReference type="SAM" id="MobiDB-lite"/>
    </source>
</evidence>
<organism evidence="2 3">
    <name type="scientific">Polaribacter irgensii 23-P</name>
    <dbReference type="NCBI Taxonomy" id="313594"/>
    <lineage>
        <taxon>Bacteria</taxon>
        <taxon>Pseudomonadati</taxon>
        <taxon>Bacteroidota</taxon>
        <taxon>Flavobacteriia</taxon>
        <taxon>Flavobacteriales</taxon>
        <taxon>Flavobacteriaceae</taxon>
    </lineage>
</organism>
<gene>
    <name evidence="2" type="ORF">PI23P_03287</name>
</gene>